<dbReference type="EMBL" id="CALNXJ010000016">
    <property type="protein sequence ID" value="CAH3117524.1"/>
    <property type="molecule type" value="Genomic_DNA"/>
</dbReference>
<accession>A0AAU9WKS7</accession>
<evidence type="ECO:0000313" key="3">
    <source>
        <dbReference type="EMBL" id="CAH3117524.1"/>
    </source>
</evidence>
<dbReference type="SMART" id="SM00231">
    <property type="entry name" value="FA58C"/>
    <property type="match status" value="1"/>
</dbReference>
<reference evidence="3 4" key="1">
    <citation type="submission" date="2022-05" db="EMBL/GenBank/DDBJ databases">
        <authorList>
            <consortium name="Genoscope - CEA"/>
            <person name="William W."/>
        </authorList>
    </citation>
    <scope>NUCLEOTIDE SEQUENCE [LARGE SCALE GENOMIC DNA]</scope>
</reference>
<sequence length="424" mass="48041">MPLFFQEFKGNSDQSSIVRHWLKPHMYVTDLLWYPTSYVGQLCLNVEIYGCRASDISMLDTVFFTLSMFAAFKDCKKRCDAPFSRCVNNNRSEEECECIQECPKVMKEVCGSDNVTYDNECLLKKAACKKNTEIKIKEKGSCTVRFYSLATCMSSLGLENRQIRDKQISASSELDKHHTAKQGRVSLISSPQDSSWCSASTLDMGTQYLQVDLLSVHALSGFSTQGAVTEKFWVSRYLVRYSLDGTDWILIEEAEETYKNPIDGRSKQFQGNTNQSSIVYYWLKTRLDARFVRFSPTSFFGQRCMRIELYGCKKSHVYPDEGKISYNFLPFGILNAVSAIVLKIFLLHCHLSGCKGMCSAPFSRCVKHKGNERKCECIQECPNAVKQVCASDNVTYDNECLLKKTACEKGEELTLVKNGNCAGI</sequence>
<dbReference type="InterPro" id="IPR008979">
    <property type="entry name" value="Galactose-bd-like_sf"/>
</dbReference>
<feature type="domain" description="Kazal-like" evidence="2">
    <location>
        <begin position="376"/>
        <end position="423"/>
    </location>
</feature>
<evidence type="ECO:0000313" key="4">
    <source>
        <dbReference type="Proteomes" id="UP001159428"/>
    </source>
</evidence>
<gene>
    <name evidence="3" type="ORF">PMEA_00007536</name>
</gene>
<dbReference type="Pfam" id="PF07648">
    <property type="entry name" value="Kazal_2"/>
    <property type="match status" value="2"/>
</dbReference>
<dbReference type="SUPFAM" id="SSF49785">
    <property type="entry name" value="Galactose-binding domain-like"/>
    <property type="match status" value="1"/>
</dbReference>
<feature type="non-terminal residue" evidence="3">
    <location>
        <position position="424"/>
    </location>
</feature>
<dbReference type="SUPFAM" id="SSF100895">
    <property type="entry name" value="Kazal-type serine protease inhibitors"/>
    <property type="match status" value="2"/>
</dbReference>
<dbReference type="InterPro" id="IPR002350">
    <property type="entry name" value="Kazal_dom"/>
</dbReference>
<dbReference type="Gene3D" id="2.60.120.260">
    <property type="entry name" value="Galactose-binding domain-like"/>
    <property type="match status" value="2"/>
</dbReference>
<dbReference type="PROSITE" id="PS50022">
    <property type="entry name" value="FA58C_3"/>
    <property type="match status" value="1"/>
</dbReference>
<organism evidence="3 4">
    <name type="scientific">Pocillopora meandrina</name>
    <dbReference type="NCBI Taxonomy" id="46732"/>
    <lineage>
        <taxon>Eukaryota</taxon>
        <taxon>Metazoa</taxon>
        <taxon>Cnidaria</taxon>
        <taxon>Anthozoa</taxon>
        <taxon>Hexacorallia</taxon>
        <taxon>Scleractinia</taxon>
        <taxon>Astrocoeniina</taxon>
        <taxon>Pocilloporidae</taxon>
        <taxon>Pocillopora</taxon>
    </lineage>
</organism>
<proteinExistence type="predicted"/>
<dbReference type="InterPro" id="IPR036058">
    <property type="entry name" value="Kazal_dom_sf"/>
</dbReference>
<evidence type="ECO:0000259" key="1">
    <source>
        <dbReference type="PROSITE" id="PS50022"/>
    </source>
</evidence>
<dbReference type="PROSITE" id="PS01286">
    <property type="entry name" value="FA58C_2"/>
    <property type="match status" value="1"/>
</dbReference>
<name>A0AAU9WKS7_9CNID</name>
<dbReference type="InterPro" id="IPR000421">
    <property type="entry name" value="FA58C"/>
</dbReference>
<dbReference type="CDD" id="cd00057">
    <property type="entry name" value="FA58C"/>
    <property type="match status" value="1"/>
</dbReference>
<evidence type="ECO:0008006" key="5">
    <source>
        <dbReference type="Google" id="ProtNLM"/>
    </source>
</evidence>
<dbReference type="Proteomes" id="UP001159428">
    <property type="component" value="Unassembled WGS sequence"/>
</dbReference>
<keyword evidence="4" id="KW-1185">Reference proteome</keyword>
<protein>
    <recommendedName>
        <fullName evidence="5">F5/8 type C domain-containing protein</fullName>
    </recommendedName>
</protein>
<comment type="caution">
    <text evidence="3">The sequence shown here is derived from an EMBL/GenBank/DDBJ whole genome shotgun (WGS) entry which is preliminary data.</text>
</comment>
<evidence type="ECO:0000259" key="2">
    <source>
        <dbReference type="PROSITE" id="PS51465"/>
    </source>
</evidence>
<dbReference type="SMART" id="SM00280">
    <property type="entry name" value="KAZAL"/>
    <property type="match status" value="2"/>
</dbReference>
<dbReference type="PANTHER" id="PTHR24543:SF291">
    <property type="entry name" value="SMOKE ALARM, ISOFORM D"/>
    <property type="match status" value="1"/>
</dbReference>
<dbReference type="FunFam" id="3.30.60.30:FF:000049">
    <property type="entry name" value="Predicted protein"/>
    <property type="match status" value="1"/>
</dbReference>
<dbReference type="Pfam" id="PF00754">
    <property type="entry name" value="F5_F8_type_C"/>
    <property type="match status" value="1"/>
</dbReference>
<dbReference type="PROSITE" id="PS51465">
    <property type="entry name" value="KAZAL_2"/>
    <property type="match status" value="2"/>
</dbReference>
<feature type="domain" description="Kazal-like" evidence="2">
    <location>
        <begin position="97"/>
        <end position="144"/>
    </location>
</feature>
<dbReference type="AlphaFoldDB" id="A0AAU9WKS7"/>
<feature type="domain" description="F5/8 type C" evidence="1">
    <location>
        <begin position="152"/>
        <end position="312"/>
    </location>
</feature>
<dbReference type="Gene3D" id="3.30.60.30">
    <property type="match status" value="2"/>
</dbReference>
<dbReference type="CDD" id="cd00104">
    <property type="entry name" value="KAZAL_FS"/>
    <property type="match status" value="2"/>
</dbReference>
<dbReference type="PANTHER" id="PTHR24543">
    <property type="entry name" value="MULTICOPPER OXIDASE-RELATED"/>
    <property type="match status" value="1"/>
</dbReference>